<proteinExistence type="predicted"/>
<feature type="domain" description="Histidine kinase" evidence="12">
    <location>
        <begin position="557"/>
        <end position="749"/>
    </location>
</feature>
<evidence type="ECO:0000256" key="5">
    <source>
        <dbReference type="ARBA" id="ARBA00022741"/>
    </source>
</evidence>
<keyword evidence="6" id="KW-0418">Kinase</keyword>
<keyword evidence="4" id="KW-0808">Transferase</keyword>
<evidence type="ECO:0000256" key="11">
    <source>
        <dbReference type="SAM" id="SignalP"/>
    </source>
</evidence>
<dbReference type="PROSITE" id="PS50005">
    <property type="entry name" value="TPR"/>
    <property type="match status" value="1"/>
</dbReference>
<dbReference type="AlphaFoldDB" id="A0A3E1NIN0"/>
<dbReference type="Gene3D" id="3.30.565.10">
    <property type="entry name" value="Histidine kinase-like ATPase, C-terminal domain"/>
    <property type="match status" value="1"/>
</dbReference>
<evidence type="ECO:0000256" key="6">
    <source>
        <dbReference type="ARBA" id="ARBA00022777"/>
    </source>
</evidence>
<keyword evidence="3" id="KW-0597">Phosphoprotein</keyword>
<keyword evidence="14" id="KW-1185">Reference proteome</keyword>
<dbReference type="InterPro" id="IPR036890">
    <property type="entry name" value="HATPase_C_sf"/>
</dbReference>
<feature type="repeat" description="TPR" evidence="8">
    <location>
        <begin position="373"/>
        <end position="406"/>
    </location>
</feature>
<dbReference type="Gene3D" id="1.25.40.10">
    <property type="entry name" value="Tetratricopeptide repeat domain"/>
    <property type="match status" value="2"/>
</dbReference>
<dbReference type="EC" id="2.7.13.3" evidence="2"/>
<reference evidence="13 14" key="1">
    <citation type="submission" date="2018-08" db="EMBL/GenBank/DDBJ databases">
        <title>Chitinophagaceae sp. K23C18032701, a novel bacterium isolated from forest soil.</title>
        <authorList>
            <person name="Wang C."/>
        </authorList>
    </citation>
    <scope>NUCLEOTIDE SEQUENCE [LARGE SCALE GENOMIC DNA]</scope>
    <source>
        <strain evidence="13 14">K23C18032701</strain>
    </source>
</reference>
<feature type="coiled-coil region" evidence="9">
    <location>
        <begin position="516"/>
        <end position="547"/>
    </location>
</feature>
<keyword evidence="11" id="KW-0732">Signal</keyword>
<dbReference type="OrthoDB" id="1223659at2"/>
<dbReference type="Gene3D" id="3.30.450.20">
    <property type="entry name" value="PAS domain"/>
    <property type="match status" value="1"/>
</dbReference>
<keyword evidence="7" id="KW-0067">ATP-binding</keyword>
<dbReference type="PANTHER" id="PTHR41523:SF8">
    <property type="entry name" value="ETHYLENE RESPONSE SENSOR PROTEIN"/>
    <property type="match status" value="1"/>
</dbReference>
<comment type="caution">
    <text evidence="13">The sequence shown here is derived from an EMBL/GenBank/DDBJ whole genome shotgun (WGS) entry which is preliminary data.</text>
</comment>
<dbReference type="SMART" id="SM00387">
    <property type="entry name" value="HATPase_c"/>
    <property type="match status" value="1"/>
</dbReference>
<evidence type="ECO:0000256" key="9">
    <source>
        <dbReference type="SAM" id="Coils"/>
    </source>
</evidence>
<dbReference type="PROSITE" id="PS50109">
    <property type="entry name" value="HIS_KIN"/>
    <property type="match status" value="1"/>
</dbReference>
<organism evidence="13 14">
    <name type="scientific">Deminuibacter soli</name>
    <dbReference type="NCBI Taxonomy" id="2291815"/>
    <lineage>
        <taxon>Bacteria</taxon>
        <taxon>Pseudomonadati</taxon>
        <taxon>Bacteroidota</taxon>
        <taxon>Chitinophagia</taxon>
        <taxon>Chitinophagales</taxon>
        <taxon>Chitinophagaceae</taxon>
        <taxon>Deminuibacter</taxon>
    </lineage>
</organism>
<keyword evidence="10" id="KW-0812">Transmembrane</keyword>
<evidence type="ECO:0000256" key="10">
    <source>
        <dbReference type="SAM" id="Phobius"/>
    </source>
</evidence>
<keyword evidence="10" id="KW-0472">Membrane</keyword>
<keyword evidence="10" id="KW-1133">Transmembrane helix</keyword>
<dbReference type="SMART" id="SM00028">
    <property type="entry name" value="TPR"/>
    <property type="match status" value="3"/>
</dbReference>
<evidence type="ECO:0000313" key="14">
    <source>
        <dbReference type="Proteomes" id="UP000261284"/>
    </source>
</evidence>
<dbReference type="SUPFAM" id="SSF48452">
    <property type="entry name" value="TPR-like"/>
    <property type="match status" value="2"/>
</dbReference>
<accession>A0A3E1NIN0</accession>
<keyword evidence="9" id="KW-0175">Coiled coil</keyword>
<keyword evidence="8" id="KW-0802">TPR repeat</keyword>
<dbReference type="RefSeq" id="WP_116847716.1">
    <property type="nucleotide sequence ID" value="NZ_QTJU01000004.1"/>
</dbReference>
<protein>
    <recommendedName>
        <fullName evidence="2">histidine kinase</fullName>
        <ecNumber evidence="2">2.7.13.3</ecNumber>
    </recommendedName>
</protein>
<evidence type="ECO:0000256" key="2">
    <source>
        <dbReference type="ARBA" id="ARBA00012438"/>
    </source>
</evidence>
<evidence type="ECO:0000256" key="1">
    <source>
        <dbReference type="ARBA" id="ARBA00000085"/>
    </source>
</evidence>
<name>A0A3E1NIN0_9BACT</name>
<comment type="catalytic activity">
    <reaction evidence="1">
        <text>ATP + protein L-histidine = ADP + protein N-phospho-L-histidine.</text>
        <dbReference type="EC" id="2.7.13.3"/>
    </reaction>
</comment>
<evidence type="ECO:0000259" key="12">
    <source>
        <dbReference type="PROSITE" id="PS50109"/>
    </source>
</evidence>
<dbReference type="GO" id="GO:0005524">
    <property type="term" value="F:ATP binding"/>
    <property type="evidence" value="ECO:0007669"/>
    <property type="project" value="UniProtKB-KW"/>
</dbReference>
<evidence type="ECO:0000256" key="3">
    <source>
        <dbReference type="ARBA" id="ARBA00022553"/>
    </source>
</evidence>
<dbReference type="InterPro" id="IPR019734">
    <property type="entry name" value="TPR_rpt"/>
</dbReference>
<dbReference type="InterPro" id="IPR003594">
    <property type="entry name" value="HATPase_dom"/>
</dbReference>
<dbReference type="SUPFAM" id="SSF55874">
    <property type="entry name" value="ATPase domain of HSP90 chaperone/DNA topoisomerase II/histidine kinase"/>
    <property type="match status" value="1"/>
</dbReference>
<dbReference type="PANTHER" id="PTHR41523">
    <property type="entry name" value="TWO-COMPONENT SYSTEM SENSOR PROTEIN"/>
    <property type="match status" value="1"/>
</dbReference>
<dbReference type="Proteomes" id="UP000261284">
    <property type="component" value="Unassembled WGS sequence"/>
</dbReference>
<dbReference type="InterPro" id="IPR011495">
    <property type="entry name" value="Sig_transdc_His_kin_sub2_dim/P"/>
</dbReference>
<evidence type="ECO:0000256" key="8">
    <source>
        <dbReference type="PROSITE-ProRule" id="PRU00339"/>
    </source>
</evidence>
<dbReference type="Pfam" id="PF07568">
    <property type="entry name" value="HisKA_2"/>
    <property type="match status" value="1"/>
</dbReference>
<evidence type="ECO:0000313" key="13">
    <source>
        <dbReference type="EMBL" id="RFM27638.1"/>
    </source>
</evidence>
<feature type="transmembrane region" description="Helical" evidence="10">
    <location>
        <begin position="494"/>
        <end position="511"/>
    </location>
</feature>
<dbReference type="Pfam" id="PF13176">
    <property type="entry name" value="TPR_7"/>
    <property type="match status" value="1"/>
</dbReference>
<dbReference type="InterPro" id="IPR011990">
    <property type="entry name" value="TPR-like_helical_dom_sf"/>
</dbReference>
<gene>
    <name evidence="13" type="ORF">DXN05_13070</name>
</gene>
<dbReference type="Pfam" id="PF02518">
    <property type="entry name" value="HATPase_c"/>
    <property type="match status" value="1"/>
</dbReference>
<evidence type="ECO:0000256" key="4">
    <source>
        <dbReference type="ARBA" id="ARBA00022679"/>
    </source>
</evidence>
<feature type="chain" id="PRO_5017630762" description="histidine kinase" evidence="11">
    <location>
        <begin position="30"/>
        <end position="754"/>
    </location>
</feature>
<feature type="signal peptide" evidence="11">
    <location>
        <begin position="1"/>
        <end position="29"/>
    </location>
</feature>
<dbReference type="EMBL" id="QTJU01000004">
    <property type="protein sequence ID" value="RFM27638.1"/>
    <property type="molecule type" value="Genomic_DNA"/>
</dbReference>
<dbReference type="InterPro" id="IPR005467">
    <property type="entry name" value="His_kinase_dom"/>
</dbReference>
<dbReference type="Pfam" id="PF13181">
    <property type="entry name" value="TPR_8"/>
    <property type="match status" value="2"/>
</dbReference>
<sequence length="754" mass="86742">MKQAVLQKIFFSRLLCVLFFLLAAAGAEAKMHTVVKYTVQQLYSMMAASRPDTNRVNVLVEMGLYYLYKSGDDKVDMDSSEYCFNRAITLADSLHATIWRREAQLSLGLHYFYSNRKQEGFDLINSVIQSYYREANWIREGEALRYLLKFYDNLDQRIRILRRMQELAQITGNRVEEIDVQQQVAEMHMLQGKLEQAQSELAQLLPQYKDVGYRKVWWAYDHLSIIALRLGNLNKQLEYAYAGLQYLRASGDTSFIYLFYHRLGVACEYMGKTEESIVYYRKALDACPYGPRFDIMRMLSKQLCKAGRPKEALAVYKQTIHRTKHVAKDEHMDICLTAGDIYFALKEYELAEKNYLQGIDLGLEAKVSMPIISEAWFLLGKFYTDRGQYDKASGYLHKALNIPFGMVEVFSQKEIHLALFRVDSAQGNYASAIKEYQLYKTLNDSIFNVAKSQQMEELEIRYETRRKENDIHMLRQQSVLQGKELQQTAAMRNITLGGIALLLIICGLLFNRYRLKQRSNKALQVKQQALEAKQKEVNEKNESLLNLVYEKEWLLKEVHHRVKNNLQIAISLLSAQQEYLDNEDALAAICNSQHRMQAMSLIHQKLYLSENISLIQMQGYITELVDYLHEQFDYVRNIRFVQDVTPVELDVSQAVPVGLILNEAITNAIKYACVPGRQTVVNISLKPDGDYLLLEIADNGRGLPPDFDASQSNSLGLSLIQALSEQLDGVLQITGTSGVTISVRFAAEHTFERH</sequence>
<keyword evidence="5" id="KW-0547">Nucleotide-binding</keyword>
<evidence type="ECO:0000256" key="7">
    <source>
        <dbReference type="ARBA" id="ARBA00022840"/>
    </source>
</evidence>
<dbReference type="GO" id="GO:0004673">
    <property type="term" value="F:protein histidine kinase activity"/>
    <property type="evidence" value="ECO:0007669"/>
    <property type="project" value="UniProtKB-EC"/>
</dbReference>